<evidence type="ECO:0000313" key="2">
    <source>
        <dbReference type="EMBL" id="VFQ93891.1"/>
    </source>
</evidence>
<evidence type="ECO:0000256" key="1">
    <source>
        <dbReference type="SAM" id="MobiDB-lite"/>
    </source>
</evidence>
<evidence type="ECO:0000313" key="3">
    <source>
        <dbReference type="Proteomes" id="UP000595140"/>
    </source>
</evidence>
<sequence>MDTRTDPPKPRLMKPKENPHWAGWSPYKGIPRFNLANPKSSAARSGDRSKEQSKDRRMKQSSKERTEEKDRDE</sequence>
<dbReference type="EMBL" id="OOIL02005040">
    <property type="protein sequence ID" value="VFQ93891.1"/>
    <property type="molecule type" value="Genomic_DNA"/>
</dbReference>
<feature type="compositionally biased region" description="Basic and acidic residues" evidence="1">
    <location>
        <begin position="61"/>
        <end position="73"/>
    </location>
</feature>
<feature type="compositionally biased region" description="Basic and acidic residues" evidence="1">
    <location>
        <begin position="45"/>
        <end position="55"/>
    </location>
</feature>
<gene>
    <name evidence="2" type="ORF">CCAM_LOCUS35667</name>
</gene>
<accession>A0A484MY12</accession>
<keyword evidence="3" id="KW-1185">Reference proteome</keyword>
<name>A0A484MY12_9ASTE</name>
<protein>
    <submittedName>
        <fullName evidence="2">Uncharacterized protein</fullName>
    </submittedName>
</protein>
<dbReference type="AlphaFoldDB" id="A0A484MY12"/>
<feature type="region of interest" description="Disordered" evidence="1">
    <location>
        <begin position="1"/>
        <end position="73"/>
    </location>
</feature>
<feature type="compositionally biased region" description="Basic and acidic residues" evidence="1">
    <location>
        <begin position="1"/>
        <end position="19"/>
    </location>
</feature>
<proteinExistence type="predicted"/>
<organism evidence="2 3">
    <name type="scientific">Cuscuta campestris</name>
    <dbReference type="NCBI Taxonomy" id="132261"/>
    <lineage>
        <taxon>Eukaryota</taxon>
        <taxon>Viridiplantae</taxon>
        <taxon>Streptophyta</taxon>
        <taxon>Embryophyta</taxon>
        <taxon>Tracheophyta</taxon>
        <taxon>Spermatophyta</taxon>
        <taxon>Magnoliopsida</taxon>
        <taxon>eudicotyledons</taxon>
        <taxon>Gunneridae</taxon>
        <taxon>Pentapetalae</taxon>
        <taxon>asterids</taxon>
        <taxon>lamiids</taxon>
        <taxon>Solanales</taxon>
        <taxon>Convolvulaceae</taxon>
        <taxon>Cuscuteae</taxon>
        <taxon>Cuscuta</taxon>
        <taxon>Cuscuta subgen. Grammica</taxon>
        <taxon>Cuscuta sect. Cleistogrammica</taxon>
    </lineage>
</organism>
<reference evidence="2 3" key="1">
    <citation type="submission" date="2018-04" db="EMBL/GenBank/DDBJ databases">
        <authorList>
            <person name="Vogel A."/>
        </authorList>
    </citation>
    <scope>NUCLEOTIDE SEQUENCE [LARGE SCALE GENOMIC DNA]</scope>
</reference>
<dbReference type="Proteomes" id="UP000595140">
    <property type="component" value="Unassembled WGS sequence"/>
</dbReference>